<dbReference type="OrthoDB" id="5241786at2"/>
<dbReference type="Pfam" id="PF17957">
    <property type="entry name" value="Big_7"/>
    <property type="match status" value="3"/>
</dbReference>
<dbReference type="EMBL" id="CP026952">
    <property type="protein sequence ID" value="AWB91169.1"/>
    <property type="molecule type" value="Genomic_DNA"/>
</dbReference>
<dbReference type="InterPro" id="IPR013783">
    <property type="entry name" value="Ig-like_fold"/>
</dbReference>
<feature type="compositionally biased region" description="Polar residues" evidence="1">
    <location>
        <begin position="577"/>
        <end position="592"/>
    </location>
</feature>
<sequence>MTSTHPRHRDGRTTVTRRLSLAVGAVAAVVASVAVTGSSSATFTASTRSTSSVSAAADWTPPSVGMSAPPTILAGTSKVTAVATDAVSGVDSVTIQHAAAGTSSWTTICETWTAPYTCDWNTTSVPDGAYDMRAVAVDKAGNRAGSATARTTVANSLTVSLDRPGDFLRGTVATAVTVNHVGTLTVSSVRVEFAPTGSTSWTTVCTSTAKPYTCSADTRLAANGTYDVRAVATVGTATSASPVVTRVVVDNLAPTVRMTDPGTPLKGTKTFTTTAADDHSGIAEVVVQAGSGTSWTDVCVTTSSPFTCSGDTTRLGNGTYGFRAVATDKAGNVTTSTAIANRVVQNASVTLVAPSTHLRGNVTLQAQAQSSTTIRSVKIQRSVAGANAWTDICTDTTSPYSCSFATAGVTDGSYDLRAVLTETDGTQTTSAVVTGRIVDNTPGKGVDIQTTNGGVAGRIDAGDTIVYTFSEQMDLSSIYSGWSGAATSGTVRVRGGFFSSDTLEVSAPSSFRLGTLELNADFALWLVDYSSDVSISAETVPVDTGVATVVTIKILSSSSLALRSTTPANIVWSPSSSVTDLAGNPTSTSDVTESGPLDVDF</sequence>
<organism evidence="3 4">
    <name type="scientific">Aeromicrobium chenweiae</name>
    <dbReference type="NCBI Taxonomy" id="2079793"/>
    <lineage>
        <taxon>Bacteria</taxon>
        <taxon>Bacillati</taxon>
        <taxon>Actinomycetota</taxon>
        <taxon>Actinomycetes</taxon>
        <taxon>Propionibacteriales</taxon>
        <taxon>Nocardioidaceae</taxon>
        <taxon>Aeromicrobium</taxon>
    </lineage>
</organism>
<feature type="chain" id="PRO_5043523196" evidence="2">
    <location>
        <begin position="28"/>
        <end position="601"/>
    </location>
</feature>
<dbReference type="Proteomes" id="UP000244384">
    <property type="component" value="Chromosome"/>
</dbReference>
<feature type="region of interest" description="Disordered" evidence="1">
    <location>
        <begin position="577"/>
        <end position="601"/>
    </location>
</feature>
<evidence type="ECO:0000313" key="3">
    <source>
        <dbReference type="EMBL" id="AWB91169.1"/>
    </source>
</evidence>
<dbReference type="GO" id="GO:0005975">
    <property type="term" value="P:carbohydrate metabolic process"/>
    <property type="evidence" value="ECO:0007669"/>
    <property type="project" value="UniProtKB-ARBA"/>
</dbReference>
<dbReference type="AlphaFoldDB" id="A0A2S0WIK3"/>
<protein>
    <submittedName>
        <fullName evidence="3">Signal peptidase I</fullName>
    </submittedName>
</protein>
<keyword evidence="4" id="KW-1185">Reference proteome</keyword>
<evidence type="ECO:0000313" key="4">
    <source>
        <dbReference type="Proteomes" id="UP000244384"/>
    </source>
</evidence>
<dbReference type="KEGG" id="aez:C3E78_02430"/>
<dbReference type="Gene3D" id="2.60.40.10">
    <property type="entry name" value="Immunoglobulins"/>
    <property type="match status" value="3"/>
</dbReference>
<reference evidence="4" key="1">
    <citation type="submission" date="2018-01" db="EMBL/GenBank/DDBJ databases">
        <authorList>
            <person name="Li J."/>
        </authorList>
    </citation>
    <scope>NUCLEOTIDE SEQUENCE [LARGE SCALE GENOMIC DNA]</scope>
    <source>
        <strain evidence="4">592</strain>
    </source>
</reference>
<evidence type="ECO:0000256" key="1">
    <source>
        <dbReference type="SAM" id="MobiDB-lite"/>
    </source>
</evidence>
<accession>A0A2S0WIK3</accession>
<feature type="signal peptide" evidence="2">
    <location>
        <begin position="1"/>
        <end position="27"/>
    </location>
</feature>
<accession>A0A5F2EQA8</accession>
<proteinExistence type="predicted"/>
<keyword evidence="2" id="KW-0732">Signal</keyword>
<dbReference type="RefSeq" id="WP_108576815.1">
    <property type="nucleotide sequence ID" value="NZ_CP026952.1"/>
</dbReference>
<name>A0A2S0WIK3_9ACTN</name>
<evidence type="ECO:0000256" key="2">
    <source>
        <dbReference type="SAM" id="SignalP"/>
    </source>
</evidence>
<gene>
    <name evidence="3" type="ORF">C3E78_02430</name>
</gene>